<organism evidence="3 4">
    <name type="scientific">Fluctibacter halophilus</name>
    <dbReference type="NCBI Taxonomy" id="226011"/>
    <lineage>
        <taxon>Bacteria</taxon>
        <taxon>Pseudomonadati</taxon>
        <taxon>Pseudomonadota</taxon>
        <taxon>Gammaproteobacteria</taxon>
        <taxon>Alteromonadales</taxon>
        <taxon>Alteromonadaceae</taxon>
        <taxon>Fluctibacter</taxon>
    </lineage>
</organism>
<sequence length="407" mass="44832">MKILTVSTLYPNNKEPKHGIFVRNRLNHLRQHFADVDAKVIAPVPWFPLRIPFGPFSEYAKFVGVAERETRDGIDVLHPRYLVIPKIGMYLTPFFLARAMKKAARQLASEGFECDVIDGHYFFPDGVAIRELAESLGKPYTVTARGTDINLIPQYPRARRWIRRVAEQAGHCMTVCKALKDSLLEFAPVGNKTTVLRNGVDLDFFQPSDEAQQRAAKQAYGVDEQTPLLVSVGHLIERKGHHLVIEALQQHPTAQLFIAGDGPQRQSLTALVDKLGLSARVTFMGALSQEDLRDLYRAADALILASSREGWANVLLEAMACGTPVVATNLWGTPEVVADPVAGVLVDRNAEAISNGITALLAAGISRQATRHYAQGFDWLSTSQGQHQIFSALIKSDVEGSKESLAC</sequence>
<dbReference type="Proteomes" id="UP001520878">
    <property type="component" value="Unassembled WGS sequence"/>
</dbReference>
<dbReference type="InterPro" id="IPR050194">
    <property type="entry name" value="Glycosyltransferase_grp1"/>
</dbReference>
<dbReference type="InterPro" id="IPR001296">
    <property type="entry name" value="Glyco_trans_1"/>
</dbReference>
<accession>A0ABS8G2U5</accession>
<gene>
    <name evidence="3" type="ORF">LJ739_01235</name>
</gene>
<protein>
    <submittedName>
        <fullName evidence="3">Glycosyltransferase family 4 protein</fullName>
    </submittedName>
</protein>
<keyword evidence="4" id="KW-1185">Reference proteome</keyword>
<dbReference type="SUPFAM" id="SSF53756">
    <property type="entry name" value="UDP-Glycosyltransferase/glycogen phosphorylase"/>
    <property type="match status" value="1"/>
</dbReference>
<reference evidence="3 4" key="1">
    <citation type="submission" date="2021-10" db="EMBL/GenBank/DDBJ databases">
        <title>Draft genome of Aestuariibacter halophilus JC2043.</title>
        <authorList>
            <person name="Emsley S.A."/>
            <person name="Pfannmuller K.M."/>
            <person name="Ushijima B."/>
            <person name="Saw J.H."/>
            <person name="Videau P."/>
        </authorList>
    </citation>
    <scope>NUCLEOTIDE SEQUENCE [LARGE SCALE GENOMIC DNA]</scope>
    <source>
        <strain evidence="3 4">JC2043</strain>
    </source>
</reference>
<feature type="domain" description="Glycosyl transferase family 1" evidence="1">
    <location>
        <begin position="214"/>
        <end position="375"/>
    </location>
</feature>
<dbReference type="EMBL" id="JAJEWP010000001">
    <property type="protein sequence ID" value="MCC2614860.1"/>
    <property type="molecule type" value="Genomic_DNA"/>
</dbReference>
<comment type="caution">
    <text evidence="3">The sequence shown here is derived from an EMBL/GenBank/DDBJ whole genome shotgun (WGS) entry which is preliminary data.</text>
</comment>
<evidence type="ECO:0000259" key="1">
    <source>
        <dbReference type="Pfam" id="PF00534"/>
    </source>
</evidence>
<proteinExistence type="predicted"/>
<dbReference type="CDD" id="cd03798">
    <property type="entry name" value="GT4_WlbH-like"/>
    <property type="match status" value="1"/>
</dbReference>
<dbReference type="PANTHER" id="PTHR45947:SF15">
    <property type="entry name" value="TEICHURONIC ACID BIOSYNTHESIS GLYCOSYLTRANSFERASE TUAC-RELATED"/>
    <property type="match status" value="1"/>
</dbReference>
<evidence type="ECO:0000313" key="3">
    <source>
        <dbReference type="EMBL" id="MCC2614860.1"/>
    </source>
</evidence>
<evidence type="ECO:0000313" key="4">
    <source>
        <dbReference type="Proteomes" id="UP001520878"/>
    </source>
</evidence>
<dbReference type="RefSeq" id="WP_229156776.1">
    <property type="nucleotide sequence ID" value="NZ_JAJEWP010000001.1"/>
</dbReference>
<dbReference type="Pfam" id="PF13439">
    <property type="entry name" value="Glyco_transf_4"/>
    <property type="match status" value="1"/>
</dbReference>
<dbReference type="InterPro" id="IPR028098">
    <property type="entry name" value="Glyco_trans_4-like_N"/>
</dbReference>
<dbReference type="Gene3D" id="3.40.50.2000">
    <property type="entry name" value="Glycogen Phosphorylase B"/>
    <property type="match status" value="2"/>
</dbReference>
<dbReference type="PANTHER" id="PTHR45947">
    <property type="entry name" value="SULFOQUINOVOSYL TRANSFERASE SQD2"/>
    <property type="match status" value="1"/>
</dbReference>
<evidence type="ECO:0000259" key="2">
    <source>
        <dbReference type="Pfam" id="PF13439"/>
    </source>
</evidence>
<name>A0ABS8G2U5_9ALTE</name>
<dbReference type="Pfam" id="PF00534">
    <property type="entry name" value="Glycos_transf_1"/>
    <property type="match status" value="1"/>
</dbReference>
<feature type="domain" description="Glycosyltransferase subfamily 4-like N-terminal" evidence="2">
    <location>
        <begin position="74"/>
        <end position="203"/>
    </location>
</feature>